<dbReference type="AlphaFoldDB" id="A0A4R5PKJ0"/>
<keyword evidence="1" id="KW-1133">Transmembrane helix</keyword>
<accession>A0A4R5PKJ0</accession>
<proteinExistence type="predicted"/>
<keyword evidence="3" id="KW-1185">Reference proteome</keyword>
<sequence length="122" mass="13609">MNNITVEGVTFVLLILGFISGVWWRVEGRIKEETKEARDAAAKASGDAMEAAAKAAVRAEVNSQMIAEHRLHVAETYMTKQGLREVRDEIITAVAGIKADFKHLNERLDRLHDAPPKRIRST</sequence>
<comment type="caution">
    <text evidence="2">The sequence shown here is derived from an EMBL/GenBank/DDBJ whole genome shotgun (WGS) entry which is preliminary data.</text>
</comment>
<dbReference type="Proteomes" id="UP000295131">
    <property type="component" value="Unassembled WGS sequence"/>
</dbReference>
<protein>
    <submittedName>
        <fullName evidence="2">Uncharacterized protein</fullName>
    </submittedName>
</protein>
<evidence type="ECO:0000256" key="1">
    <source>
        <dbReference type="SAM" id="Phobius"/>
    </source>
</evidence>
<gene>
    <name evidence="2" type="ORF">E2A64_10390</name>
</gene>
<evidence type="ECO:0000313" key="3">
    <source>
        <dbReference type="Proteomes" id="UP000295131"/>
    </source>
</evidence>
<dbReference type="RefSeq" id="WP_133284434.1">
    <property type="nucleotide sequence ID" value="NZ_SMSI01000002.1"/>
</dbReference>
<evidence type="ECO:0000313" key="2">
    <source>
        <dbReference type="EMBL" id="TDH35734.1"/>
    </source>
</evidence>
<feature type="transmembrane region" description="Helical" evidence="1">
    <location>
        <begin position="6"/>
        <end position="26"/>
    </location>
</feature>
<name>A0A4R5PKJ0_9HYPH</name>
<keyword evidence="1" id="KW-0812">Transmembrane</keyword>
<dbReference type="EMBL" id="SMSI01000002">
    <property type="protein sequence ID" value="TDH35734.1"/>
    <property type="molecule type" value="Genomic_DNA"/>
</dbReference>
<keyword evidence="1" id="KW-0472">Membrane</keyword>
<dbReference type="OrthoDB" id="8117504at2"/>
<reference evidence="2 3" key="1">
    <citation type="journal article" date="2013" name="Int. J. Syst. Evol. Microbiol.">
        <title>Hoeflea suaedae sp. nov., an endophytic bacterium isolated from the root of the halophyte Suaeda maritima.</title>
        <authorList>
            <person name="Chung E.J."/>
            <person name="Park J.A."/>
            <person name="Pramanik P."/>
            <person name="Bibi F."/>
            <person name="Jeon C.O."/>
            <person name="Chung Y.R."/>
        </authorList>
    </citation>
    <scope>NUCLEOTIDE SEQUENCE [LARGE SCALE GENOMIC DNA]</scope>
    <source>
        <strain evidence="2 3">YC6898</strain>
    </source>
</reference>
<organism evidence="2 3">
    <name type="scientific">Pseudohoeflea suaedae</name>
    <dbReference type="NCBI Taxonomy" id="877384"/>
    <lineage>
        <taxon>Bacteria</taxon>
        <taxon>Pseudomonadati</taxon>
        <taxon>Pseudomonadota</taxon>
        <taxon>Alphaproteobacteria</taxon>
        <taxon>Hyphomicrobiales</taxon>
        <taxon>Rhizobiaceae</taxon>
        <taxon>Pseudohoeflea</taxon>
    </lineage>
</organism>